<dbReference type="InterPro" id="IPR035093">
    <property type="entry name" value="RelE/ParE_toxin_dom_sf"/>
</dbReference>
<protein>
    <recommendedName>
        <fullName evidence="4">Plasmid stabilisation system protein</fullName>
    </recommendedName>
</protein>
<dbReference type="Gene3D" id="3.30.2310.20">
    <property type="entry name" value="RelE-like"/>
    <property type="match status" value="1"/>
</dbReference>
<dbReference type="EMBL" id="UYIQ01000001">
    <property type="protein sequence ID" value="VDG81967.1"/>
    <property type="molecule type" value="Genomic_DNA"/>
</dbReference>
<dbReference type="AlphaFoldDB" id="A0A7Z8YCS4"/>
<evidence type="ECO:0000256" key="1">
    <source>
        <dbReference type="ARBA" id="ARBA00022649"/>
    </source>
</evidence>
<dbReference type="Pfam" id="PF05016">
    <property type="entry name" value="ParE_toxin"/>
    <property type="match status" value="1"/>
</dbReference>
<evidence type="ECO:0000313" key="2">
    <source>
        <dbReference type="EMBL" id="VDG81967.1"/>
    </source>
</evidence>
<proteinExistence type="predicted"/>
<sequence>MGAKDDELRIVWMPKAQIQYLDALLFWMKKTFSRSYSDKIETEVEKIANLLKQTPRIGQKVYDIENTTEELRRVIVLHNFSIYYKIIEDKKEIRFIVFWDNRNDPDELDLN</sequence>
<organism evidence="2 3">
    <name type="scientific">Capnocytophaga ochracea</name>
    <dbReference type="NCBI Taxonomy" id="1018"/>
    <lineage>
        <taxon>Bacteria</taxon>
        <taxon>Pseudomonadati</taxon>
        <taxon>Bacteroidota</taxon>
        <taxon>Flavobacteriia</taxon>
        <taxon>Flavobacteriales</taxon>
        <taxon>Flavobacteriaceae</taxon>
        <taxon>Capnocytophaga</taxon>
    </lineage>
</organism>
<keyword evidence="1" id="KW-1277">Toxin-antitoxin system</keyword>
<dbReference type="Proteomes" id="UP000276733">
    <property type="component" value="Unassembled WGS sequence"/>
</dbReference>
<evidence type="ECO:0008006" key="4">
    <source>
        <dbReference type="Google" id="ProtNLM"/>
    </source>
</evidence>
<comment type="caution">
    <text evidence="2">The sequence shown here is derived from an EMBL/GenBank/DDBJ whole genome shotgun (WGS) entry which is preliminary data.</text>
</comment>
<gene>
    <name evidence="2" type="ORF">NCTC11458_01265</name>
</gene>
<dbReference type="RefSeq" id="WP_002674770.1">
    <property type="nucleotide sequence ID" value="NZ_CP085961.1"/>
</dbReference>
<name>A0A7Z8YCS4_CAPOC</name>
<evidence type="ECO:0000313" key="3">
    <source>
        <dbReference type="Proteomes" id="UP000276733"/>
    </source>
</evidence>
<reference evidence="2 3" key="1">
    <citation type="submission" date="2018-11" db="EMBL/GenBank/DDBJ databases">
        <authorList>
            <consortium name="Pathogen Informatics"/>
        </authorList>
    </citation>
    <scope>NUCLEOTIDE SEQUENCE [LARGE SCALE GENOMIC DNA]</scope>
    <source>
        <strain evidence="2 3">NCTC11458</strain>
    </source>
</reference>
<accession>A0A7Z8YCS4</accession>
<dbReference type="InterPro" id="IPR007712">
    <property type="entry name" value="RelE/ParE_toxin"/>
</dbReference>